<feature type="domain" description="Choline/carnitine acyltransferase" evidence="1">
    <location>
        <begin position="4"/>
        <end position="69"/>
    </location>
</feature>
<dbReference type="Proteomes" id="UP000275846">
    <property type="component" value="Unassembled WGS sequence"/>
</dbReference>
<evidence type="ECO:0000259" key="1">
    <source>
        <dbReference type="Pfam" id="PF00755"/>
    </source>
</evidence>
<dbReference type="AlphaFoldDB" id="A0A3P7C853"/>
<dbReference type="Pfam" id="PF00755">
    <property type="entry name" value="Carn_acyltransf"/>
    <property type="match status" value="1"/>
</dbReference>
<evidence type="ECO:0000313" key="2">
    <source>
        <dbReference type="EMBL" id="VDL88093.1"/>
    </source>
</evidence>
<proteinExistence type="predicted"/>
<gene>
    <name evidence="2" type="ORF">SSLN_LOCUS1708</name>
</gene>
<accession>A0A3P7C853</accession>
<sequence length="71" mass="8018">MPTPSVRRLEWLVDDLLFEGLILPAWQDYEARRADLQINILQTTGILHKSKCKRAGLSPDAMLQLAIQAST</sequence>
<organism evidence="2 3">
    <name type="scientific">Schistocephalus solidus</name>
    <name type="common">Tapeworm</name>
    <dbReference type="NCBI Taxonomy" id="70667"/>
    <lineage>
        <taxon>Eukaryota</taxon>
        <taxon>Metazoa</taxon>
        <taxon>Spiralia</taxon>
        <taxon>Lophotrochozoa</taxon>
        <taxon>Platyhelminthes</taxon>
        <taxon>Cestoda</taxon>
        <taxon>Eucestoda</taxon>
        <taxon>Diphyllobothriidea</taxon>
        <taxon>Diphyllobothriidae</taxon>
        <taxon>Schistocephalus</taxon>
    </lineage>
</organism>
<dbReference type="InterPro" id="IPR039551">
    <property type="entry name" value="Cho/carn_acyl_trans"/>
</dbReference>
<keyword evidence="3" id="KW-1185">Reference proteome</keyword>
<evidence type="ECO:0000313" key="3">
    <source>
        <dbReference type="Proteomes" id="UP000275846"/>
    </source>
</evidence>
<reference evidence="2 3" key="1">
    <citation type="submission" date="2018-11" db="EMBL/GenBank/DDBJ databases">
        <authorList>
            <consortium name="Pathogen Informatics"/>
        </authorList>
    </citation>
    <scope>NUCLEOTIDE SEQUENCE [LARGE SCALE GENOMIC DNA]</scope>
    <source>
        <strain evidence="2 3">NST_G2</strain>
    </source>
</reference>
<dbReference type="OrthoDB" id="10321669at2759"/>
<protein>
    <recommendedName>
        <fullName evidence="1">Choline/carnitine acyltransferase domain-containing protein</fullName>
    </recommendedName>
</protein>
<dbReference type="EMBL" id="UYSU01005641">
    <property type="protein sequence ID" value="VDL88093.1"/>
    <property type="molecule type" value="Genomic_DNA"/>
</dbReference>
<name>A0A3P7C853_SCHSO</name>